<comment type="caution">
    <text evidence="8">The sequence shown here is derived from an EMBL/GenBank/DDBJ whole genome shotgun (WGS) entry which is preliminary data.</text>
</comment>
<evidence type="ECO:0000256" key="4">
    <source>
        <dbReference type="ARBA" id="ARBA00022679"/>
    </source>
</evidence>
<dbReference type="InterPro" id="IPR029063">
    <property type="entry name" value="SAM-dependent_MTases_sf"/>
</dbReference>
<keyword evidence="9" id="KW-1185">Reference proteome</keyword>
<keyword evidence="3 7" id="KW-0489">Methyltransferase</keyword>
<dbReference type="PANTHER" id="PTHR23417">
    <property type="entry name" value="3-DEOXY-D-MANNO-OCTULOSONIC-ACID TRANSFERASE/TRNA GUANINE-N 7 - -METHYLTRANSFERASE"/>
    <property type="match status" value="1"/>
</dbReference>
<comment type="catalytic activity">
    <reaction evidence="1 7">
        <text>guanosine(46) in tRNA + S-adenosyl-L-methionine = N(7)-methylguanosine(46) in tRNA + S-adenosyl-L-homocysteine</text>
        <dbReference type="Rhea" id="RHEA:42708"/>
        <dbReference type="Rhea" id="RHEA-COMP:10188"/>
        <dbReference type="Rhea" id="RHEA-COMP:10189"/>
        <dbReference type="ChEBI" id="CHEBI:57856"/>
        <dbReference type="ChEBI" id="CHEBI:59789"/>
        <dbReference type="ChEBI" id="CHEBI:74269"/>
        <dbReference type="ChEBI" id="CHEBI:74480"/>
        <dbReference type="EC" id="2.1.1.33"/>
    </reaction>
</comment>
<dbReference type="Proteomes" id="UP001501676">
    <property type="component" value="Unassembled WGS sequence"/>
</dbReference>
<feature type="binding site" evidence="7">
    <location>
        <position position="173"/>
    </location>
    <ligand>
        <name>substrate</name>
    </ligand>
</feature>
<keyword evidence="4 7" id="KW-0808">Transferase</keyword>
<comment type="caution">
    <text evidence="7">Lacks conserved residue(s) required for the propagation of feature annotation.</text>
</comment>
<feature type="binding site" evidence="7">
    <location>
        <position position="137"/>
    </location>
    <ligand>
        <name>S-adenosyl-L-methionine</name>
        <dbReference type="ChEBI" id="CHEBI:59789"/>
    </ligand>
</feature>
<reference evidence="9" key="1">
    <citation type="journal article" date="2019" name="Int. J. Syst. Evol. Microbiol.">
        <title>The Global Catalogue of Microorganisms (GCM) 10K type strain sequencing project: providing services to taxonomists for standard genome sequencing and annotation.</title>
        <authorList>
            <consortium name="The Broad Institute Genomics Platform"/>
            <consortium name="The Broad Institute Genome Sequencing Center for Infectious Disease"/>
            <person name="Wu L."/>
            <person name="Ma J."/>
        </authorList>
    </citation>
    <scope>NUCLEOTIDE SEQUENCE [LARGE SCALE GENOMIC DNA]</scope>
    <source>
        <strain evidence="9">JCM 9458</strain>
    </source>
</reference>
<dbReference type="InterPro" id="IPR055361">
    <property type="entry name" value="tRNA_methyltr_TrmB_bact"/>
</dbReference>
<evidence type="ECO:0000256" key="2">
    <source>
        <dbReference type="ARBA" id="ARBA00003015"/>
    </source>
</evidence>
<comment type="similarity">
    <text evidence="7">Belongs to the class I-like SAM-binding methyltransferase superfamily. TrmB family.</text>
</comment>
<dbReference type="EMBL" id="BAAAYN010000006">
    <property type="protein sequence ID" value="GAA3384000.1"/>
    <property type="molecule type" value="Genomic_DNA"/>
</dbReference>
<evidence type="ECO:0000256" key="7">
    <source>
        <dbReference type="HAMAP-Rule" id="MF_01057"/>
    </source>
</evidence>
<gene>
    <name evidence="7 8" type="primary">trmB</name>
    <name evidence="8" type="ORF">GCM10020369_12050</name>
</gene>
<sequence length="236" mass="25648">MTESFTVDHGPLNRTYKLRRGRITPGQRSALGTLADRFALPAGDAPLDLAELFGQNAPVVLEIGFGMGDATLAMAEADPSTCLIAADVHIPGVGALLRGLHRRTLENVRVLNGDGAELLKRRIPSASLAGVRLYFPDPWPKARHHKRRLVDAAFAALVADRLAPGGRLHCATDWEPYARQMVAVLSAEPGLELEFGGPVERPEWRPVTKYETRGRARGHVVADIFARRKPGSVSGR</sequence>
<keyword evidence="6 7" id="KW-0819">tRNA processing</keyword>
<evidence type="ECO:0000313" key="9">
    <source>
        <dbReference type="Proteomes" id="UP001501676"/>
    </source>
</evidence>
<evidence type="ECO:0000256" key="1">
    <source>
        <dbReference type="ARBA" id="ARBA00000142"/>
    </source>
</evidence>
<feature type="binding site" evidence="7">
    <location>
        <begin position="208"/>
        <end position="211"/>
    </location>
    <ligand>
        <name>substrate</name>
    </ligand>
</feature>
<dbReference type="CDD" id="cd02440">
    <property type="entry name" value="AdoMet_MTases"/>
    <property type="match status" value="1"/>
</dbReference>
<dbReference type="InterPro" id="IPR003358">
    <property type="entry name" value="tRNA_(Gua-N-7)_MeTrfase_Trmb"/>
</dbReference>
<comment type="pathway">
    <text evidence="7">tRNA modification; N(7)-methylguanine-tRNA biosynthesis.</text>
</comment>
<dbReference type="PANTHER" id="PTHR23417:SF14">
    <property type="entry name" value="PENTACOTRIPEPTIDE-REPEAT REGION OF PRORP DOMAIN-CONTAINING PROTEIN"/>
    <property type="match status" value="1"/>
</dbReference>
<dbReference type="EC" id="2.1.1.33" evidence="7"/>
<comment type="function">
    <text evidence="2 7">Catalyzes the formation of N(7)-methylguanine at position 46 (m7G46) in tRNA.</text>
</comment>
<evidence type="ECO:0000256" key="6">
    <source>
        <dbReference type="ARBA" id="ARBA00022694"/>
    </source>
</evidence>
<protein>
    <recommendedName>
        <fullName evidence="7">tRNA (guanine-N(7)-)-methyltransferase</fullName>
        <ecNumber evidence="7">2.1.1.33</ecNumber>
    </recommendedName>
    <alternativeName>
        <fullName evidence="7">tRNA (guanine(46)-N(7))-methyltransferase</fullName>
    </alternativeName>
    <alternativeName>
        <fullName evidence="7">tRNA(m7G46)-methyltransferase</fullName>
    </alternativeName>
</protein>
<keyword evidence="5 7" id="KW-0949">S-adenosyl-L-methionine</keyword>
<evidence type="ECO:0000313" key="8">
    <source>
        <dbReference type="EMBL" id="GAA3384000.1"/>
    </source>
</evidence>
<dbReference type="HAMAP" id="MF_01057">
    <property type="entry name" value="tRNA_methyltr_TrmB"/>
    <property type="match status" value="1"/>
</dbReference>
<accession>A0ABP6STX7</accession>
<dbReference type="Gene3D" id="3.40.50.150">
    <property type="entry name" value="Vaccinia Virus protein VP39"/>
    <property type="match status" value="1"/>
</dbReference>
<name>A0ABP6STX7_9ACTN</name>
<feature type="binding site" evidence="7">
    <location>
        <position position="114"/>
    </location>
    <ligand>
        <name>S-adenosyl-L-methionine</name>
        <dbReference type="ChEBI" id="CHEBI:59789"/>
    </ligand>
</feature>
<dbReference type="NCBIfam" id="TIGR00091">
    <property type="entry name" value="tRNA (guanosine(46)-N7)-methyltransferase TrmB"/>
    <property type="match status" value="1"/>
</dbReference>
<dbReference type="PROSITE" id="PS51625">
    <property type="entry name" value="SAM_MT_TRMB"/>
    <property type="match status" value="1"/>
</dbReference>
<feature type="binding site" evidence="7">
    <location>
        <position position="141"/>
    </location>
    <ligand>
        <name>substrate</name>
    </ligand>
</feature>
<evidence type="ECO:0000256" key="3">
    <source>
        <dbReference type="ARBA" id="ARBA00022603"/>
    </source>
</evidence>
<dbReference type="SUPFAM" id="SSF53335">
    <property type="entry name" value="S-adenosyl-L-methionine-dependent methyltransferases"/>
    <property type="match status" value="1"/>
</dbReference>
<proteinExistence type="inferred from homology"/>
<dbReference type="Pfam" id="PF02390">
    <property type="entry name" value="Methyltransf_4"/>
    <property type="match status" value="1"/>
</dbReference>
<feature type="binding site" evidence="7">
    <location>
        <position position="87"/>
    </location>
    <ligand>
        <name>S-adenosyl-L-methionine</name>
        <dbReference type="ChEBI" id="CHEBI:59789"/>
    </ligand>
</feature>
<feature type="binding site" evidence="7">
    <location>
        <position position="62"/>
    </location>
    <ligand>
        <name>S-adenosyl-L-methionine</name>
        <dbReference type="ChEBI" id="CHEBI:59789"/>
    </ligand>
</feature>
<organism evidence="8 9">
    <name type="scientific">Cryptosporangium minutisporangium</name>
    <dbReference type="NCBI Taxonomy" id="113569"/>
    <lineage>
        <taxon>Bacteria</taxon>
        <taxon>Bacillati</taxon>
        <taxon>Actinomycetota</taxon>
        <taxon>Actinomycetes</taxon>
        <taxon>Cryptosporangiales</taxon>
        <taxon>Cryptosporangiaceae</taxon>
        <taxon>Cryptosporangium</taxon>
    </lineage>
</organism>
<evidence type="ECO:0000256" key="5">
    <source>
        <dbReference type="ARBA" id="ARBA00022691"/>
    </source>
</evidence>